<protein>
    <submittedName>
        <fullName evidence="1">Uncharacterized protein</fullName>
    </submittedName>
</protein>
<evidence type="ECO:0000313" key="1">
    <source>
        <dbReference type="EMBL" id="TDZ16863.1"/>
    </source>
</evidence>
<organism evidence="1 2">
    <name type="scientific">Colletotrichum orbiculare (strain 104-T / ATCC 96160 / CBS 514.97 / LARS 414 / MAFF 240422)</name>
    <name type="common">Cucumber anthracnose fungus</name>
    <name type="synonym">Colletotrichum lagenarium</name>
    <dbReference type="NCBI Taxonomy" id="1213857"/>
    <lineage>
        <taxon>Eukaryota</taxon>
        <taxon>Fungi</taxon>
        <taxon>Dikarya</taxon>
        <taxon>Ascomycota</taxon>
        <taxon>Pezizomycotina</taxon>
        <taxon>Sordariomycetes</taxon>
        <taxon>Hypocreomycetidae</taxon>
        <taxon>Glomerellales</taxon>
        <taxon>Glomerellaceae</taxon>
        <taxon>Colletotrichum</taxon>
        <taxon>Colletotrichum orbiculare species complex</taxon>
    </lineage>
</organism>
<comment type="caution">
    <text evidence="1">The sequence shown here is derived from an EMBL/GenBank/DDBJ whole genome shotgun (WGS) entry which is preliminary data.</text>
</comment>
<sequence length="76" mass="8400">MARLLSKAALGIWGSTQTCDMLNYIILLCRASFALSRAVGTSRTPRYERDNYLFPSSSSRRADTLPVVCASGHFAR</sequence>
<dbReference type="Proteomes" id="UP000014480">
    <property type="component" value="Unassembled WGS sequence"/>
</dbReference>
<reference evidence="2" key="1">
    <citation type="journal article" date="2013" name="New Phytol.">
        <title>Comparative genomic and transcriptomic analyses reveal the hemibiotrophic stage shift of Colletotrichum fungi.</title>
        <authorList>
            <person name="Gan P."/>
            <person name="Ikeda K."/>
            <person name="Irieda H."/>
            <person name="Narusaka M."/>
            <person name="O'Connell R.J."/>
            <person name="Narusaka Y."/>
            <person name="Takano Y."/>
            <person name="Kubo Y."/>
            <person name="Shirasu K."/>
        </authorList>
    </citation>
    <scope>NUCLEOTIDE SEQUENCE [LARGE SCALE GENOMIC DNA]</scope>
    <source>
        <strain evidence="2">104-T / ATCC 96160 / CBS 514.97 / LARS 414 / MAFF 240422</strain>
    </source>
</reference>
<name>A0A484FFI0_COLOR</name>
<dbReference type="EMBL" id="AMCV02000033">
    <property type="protein sequence ID" value="TDZ16863.1"/>
    <property type="molecule type" value="Genomic_DNA"/>
</dbReference>
<proteinExistence type="predicted"/>
<reference evidence="2" key="2">
    <citation type="journal article" date="2019" name="Mol. Plant Microbe Interact.">
        <title>Genome sequence resources for four phytopathogenic fungi from the Colletotrichum orbiculare species complex.</title>
        <authorList>
            <person name="Gan P."/>
            <person name="Tsushima A."/>
            <person name="Narusaka M."/>
            <person name="Narusaka Y."/>
            <person name="Takano Y."/>
            <person name="Kubo Y."/>
            <person name="Shirasu K."/>
        </authorList>
    </citation>
    <scope>GENOME REANNOTATION</scope>
    <source>
        <strain evidence="2">104-T / ATCC 96160 / CBS 514.97 / LARS 414 / MAFF 240422</strain>
    </source>
</reference>
<dbReference type="AlphaFoldDB" id="A0A484FFI0"/>
<gene>
    <name evidence="1" type="ORF">Cob_v010334</name>
</gene>
<evidence type="ECO:0000313" key="2">
    <source>
        <dbReference type="Proteomes" id="UP000014480"/>
    </source>
</evidence>
<keyword evidence="2" id="KW-1185">Reference proteome</keyword>
<accession>A0A484FFI0</accession>